<evidence type="ECO:0000256" key="1">
    <source>
        <dbReference type="SAM" id="Phobius"/>
    </source>
</evidence>
<dbReference type="Proteomes" id="UP001348149">
    <property type="component" value="Unassembled WGS sequence"/>
</dbReference>
<protein>
    <recommendedName>
        <fullName evidence="5">Ferrochelatase</fullName>
    </recommendedName>
</protein>
<reference evidence="3 4" key="1">
    <citation type="submission" date="2024-01" db="EMBL/GenBank/DDBJ databases">
        <title>Mesobacterium rodlantinim sp. nov., isolated from shallow sea hydrothermal systems off Kueishantao Island.</title>
        <authorList>
            <person name="Su Z."/>
            <person name="Tang K."/>
        </authorList>
    </citation>
    <scope>NUCLEOTIDE SEQUENCE [LARGE SCALE GENOMIC DNA]</scope>
    <source>
        <strain evidence="3 4">TK19101</strain>
    </source>
</reference>
<accession>A0ABU6HF56</accession>
<feature type="chain" id="PRO_5047259708" description="Ferrochelatase" evidence="2">
    <location>
        <begin position="22"/>
        <end position="68"/>
    </location>
</feature>
<keyword evidence="1" id="KW-1133">Transmembrane helix</keyword>
<keyword evidence="1" id="KW-0812">Transmembrane</keyword>
<evidence type="ECO:0008006" key="5">
    <source>
        <dbReference type="Google" id="ProtNLM"/>
    </source>
</evidence>
<gene>
    <name evidence="3" type="ORF">VK792_07415</name>
</gene>
<dbReference type="EMBL" id="JAYLLH010000008">
    <property type="protein sequence ID" value="MEC3861107.1"/>
    <property type="molecule type" value="Genomic_DNA"/>
</dbReference>
<keyword evidence="4" id="KW-1185">Reference proteome</keyword>
<evidence type="ECO:0000313" key="4">
    <source>
        <dbReference type="Proteomes" id="UP001348149"/>
    </source>
</evidence>
<keyword evidence="1" id="KW-0472">Membrane</keyword>
<feature type="signal peptide" evidence="2">
    <location>
        <begin position="1"/>
        <end position="21"/>
    </location>
</feature>
<feature type="transmembrane region" description="Helical" evidence="1">
    <location>
        <begin position="45"/>
        <end position="66"/>
    </location>
</feature>
<proteinExistence type="predicted"/>
<sequence length="68" mass="6754">MSIRHILAAAAITTLAAPAFAGGLADPIVEPIIDMETVIDDASQNPSIGATALVLLSTLIVVGAAVSN</sequence>
<organism evidence="3 4">
    <name type="scientific">Mesobacterium hydrothermale</name>
    <dbReference type="NCBI Taxonomy" id="3111907"/>
    <lineage>
        <taxon>Bacteria</taxon>
        <taxon>Pseudomonadati</taxon>
        <taxon>Pseudomonadota</taxon>
        <taxon>Alphaproteobacteria</taxon>
        <taxon>Rhodobacterales</taxon>
        <taxon>Roseobacteraceae</taxon>
        <taxon>Mesobacterium</taxon>
    </lineage>
</organism>
<evidence type="ECO:0000256" key="2">
    <source>
        <dbReference type="SAM" id="SignalP"/>
    </source>
</evidence>
<keyword evidence="2" id="KW-0732">Signal</keyword>
<name>A0ABU6HF56_9RHOB</name>
<comment type="caution">
    <text evidence="3">The sequence shown here is derived from an EMBL/GenBank/DDBJ whole genome shotgun (WGS) entry which is preliminary data.</text>
</comment>
<dbReference type="RefSeq" id="WP_326296791.1">
    <property type="nucleotide sequence ID" value="NZ_JAYLLH010000008.1"/>
</dbReference>
<evidence type="ECO:0000313" key="3">
    <source>
        <dbReference type="EMBL" id="MEC3861107.1"/>
    </source>
</evidence>